<dbReference type="SUPFAM" id="SSF47240">
    <property type="entry name" value="Ferritin-like"/>
    <property type="match status" value="1"/>
</dbReference>
<protein>
    <submittedName>
        <fullName evidence="2">Rubrerythrin</fullName>
    </submittedName>
</protein>
<accession>A0A100XWD0</accession>
<reference evidence="2 3" key="1">
    <citation type="submission" date="2015-10" db="EMBL/GenBank/DDBJ databases">
        <title>Draft genome sequence of Thermococcus celericrescens strain DSM 17994.</title>
        <authorList>
            <person name="Hong S.-J."/>
            <person name="Park C.-E."/>
            <person name="Shin J.-H."/>
        </authorList>
    </citation>
    <scope>NUCLEOTIDE SEQUENCE [LARGE SCALE GENOMIC DNA]</scope>
    <source>
        <strain evidence="2 3">DSM 17994</strain>
    </source>
</reference>
<dbReference type="InterPro" id="IPR009078">
    <property type="entry name" value="Ferritin-like_SF"/>
</dbReference>
<dbReference type="CDD" id="cd01045">
    <property type="entry name" value="Ferritin_like_AB"/>
    <property type="match status" value="1"/>
</dbReference>
<dbReference type="OrthoDB" id="86102at2157"/>
<gene>
    <name evidence="2" type="ORF">APY94_09805</name>
</gene>
<dbReference type="Proteomes" id="UP000053462">
    <property type="component" value="Unassembled WGS sequence"/>
</dbReference>
<dbReference type="Pfam" id="PF02915">
    <property type="entry name" value="Rubrerythrin"/>
    <property type="match status" value="1"/>
</dbReference>
<dbReference type="AlphaFoldDB" id="A0A100XWD0"/>
<comment type="caution">
    <text evidence="2">The sequence shown here is derived from an EMBL/GenBank/DDBJ whole genome shotgun (WGS) entry which is preliminary data.</text>
</comment>
<dbReference type="Gene3D" id="1.20.1260.10">
    <property type="match status" value="1"/>
</dbReference>
<proteinExistence type="predicted"/>
<evidence type="ECO:0000259" key="1">
    <source>
        <dbReference type="Pfam" id="PF02915"/>
    </source>
</evidence>
<dbReference type="GO" id="GO:0016491">
    <property type="term" value="F:oxidoreductase activity"/>
    <property type="evidence" value="ECO:0007669"/>
    <property type="project" value="InterPro"/>
</dbReference>
<dbReference type="GO" id="GO:0046872">
    <property type="term" value="F:metal ion binding"/>
    <property type="evidence" value="ECO:0007669"/>
    <property type="project" value="InterPro"/>
</dbReference>
<sequence>MSRALELFMEKASVREEVREAVRELAERPLKEILAYMIRGEVDSTGLYKFLHEKLPDGYPKERFKKFLEMERGHDLEVSRLFRTLFPGEGVPDVRLKSWARVFWERDYRLRTVGDYLKVLEIGMDAEQLSEMVYKMLAELLENPEHKKLMESLAEDEREHYEFLRAEYDFYSKIERQKALKELINKIKKEDG</sequence>
<organism evidence="2 3">
    <name type="scientific">Thermococcus celericrescens</name>
    <dbReference type="NCBI Taxonomy" id="227598"/>
    <lineage>
        <taxon>Archaea</taxon>
        <taxon>Methanobacteriati</taxon>
        <taxon>Methanobacteriota</taxon>
        <taxon>Thermococci</taxon>
        <taxon>Thermococcales</taxon>
        <taxon>Thermococcaceae</taxon>
        <taxon>Thermococcus</taxon>
    </lineage>
</organism>
<dbReference type="InterPro" id="IPR003251">
    <property type="entry name" value="Rr_diiron-bd_dom"/>
</dbReference>
<dbReference type="PANTHER" id="PTHR33531:SF10">
    <property type="entry name" value="BLR7895 PROTEIN"/>
    <property type="match status" value="1"/>
</dbReference>
<feature type="domain" description="Rubrerythrin diiron-binding" evidence="1">
    <location>
        <begin position="32"/>
        <end position="168"/>
    </location>
</feature>
<dbReference type="RefSeq" id="WP_058939457.1">
    <property type="nucleotide sequence ID" value="NZ_LLYW01000035.1"/>
</dbReference>
<keyword evidence="3" id="KW-1185">Reference proteome</keyword>
<evidence type="ECO:0000313" key="3">
    <source>
        <dbReference type="Proteomes" id="UP000053462"/>
    </source>
</evidence>
<evidence type="ECO:0000313" key="2">
    <source>
        <dbReference type="EMBL" id="KUH32376.1"/>
    </source>
</evidence>
<name>A0A100XWD0_9EURY</name>
<dbReference type="InterPro" id="IPR012347">
    <property type="entry name" value="Ferritin-like"/>
</dbReference>
<dbReference type="PANTHER" id="PTHR33531">
    <property type="entry name" value="RUBRERYTHRIN SUBFAMILY"/>
    <property type="match status" value="1"/>
</dbReference>
<dbReference type="EMBL" id="LLYW01000035">
    <property type="protein sequence ID" value="KUH32376.1"/>
    <property type="molecule type" value="Genomic_DNA"/>
</dbReference>